<proteinExistence type="inferred from homology"/>
<dbReference type="SUPFAM" id="SSF50249">
    <property type="entry name" value="Nucleic acid-binding proteins"/>
    <property type="match status" value="1"/>
</dbReference>
<dbReference type="PANTHER" id="PTHR11061">
    <property type="entry name" value="RNA M5U METHYLTRANSFERASE"/>
    <property type="match status" value="1"/>
</dbReference>
<dbReference type="InterPro" id="IPR010280">
    <property type="entry name" value="U5_MeTrfase_fam"/>
</dbReference>
<keyword evidence="3 9" id="KW-0489">Methyltransferase</keyword>
<evidence type="ECO:0000256" key="7">
    <source>
        <dbReference type="ARBA" id="ARBA00023004"/>
    </source>
</evidence>
<dbReference type="InterPro" id="IPR030390">
    <property type="entry name" value="MeTrfase_TrmA_AS"/>
</dbReference>
<feature type="binding site" evidence="9">
    <location>
        <position position="171"/>
    </location>
    <ligand>
        <name>[4Fe-4S] cluster</name>
        <dbReference type="ChEBI" id="CHEBI:49883"/>
    </ligand>
</feature>
<keyword evidence="14" id="KW-1185">Reference proteome</keyword>
<evidence type="ECO:0000256" key="5">
    <source>
        <dbReference type="ARBA" id="ARBA00022691"/>
    </source>
</evidence>
<feature type="binding site" evidence="9 10">
    <location>
        <position position="372"/>
    </location>
    <ligand>
        <name>S-adenosyl-L-methionine</name>
        <dbReference type="ChEBI" id="CHEBI:59789"/>
    </ligand>
</feature>
<keyword evidence="1 9" id="KW-0004">4Fe-4S</keyword>
<evidence type="ECO:0000313" key="13">
    <source>
        <dbReference type="EMBL" id="CAH0534359.1"/>
    </source>
</evidence>
<keyword evidence="2 9" id="KW-0698">rRNA processing</keyword>
<dbReference type="PROSITE" id="PS01230">
    <property type="entry name" value="TRMA_1"/>
    <property type="match status" value="1"/>
</dbReference>
<dbReference type="EMBL" id="CAKLDI010000001">
    <property type="protein sequence ID" value="CAH0534359.1"/>
    <property type="molecule type" value="Genomic_DNA"/>
</dbReference>
<evidence type="ECO:0000259" key="12">
    <source>
        <dbReference type="PROSITE" id="PS50926"/>
    </source>
</evidence>
<organism evidence="13 14">
    <name type="scientific">Vibrio stylophorae</name>
    <dbReference type="NCBI Taxonomy" id="659351"/>
    <lineage>
        <taxon>Bacteria</taxon>
        <taxon>Pseudomonadati</taxon>
        <taxon>Pseudomonadota</taxon>
        <taxon>Gammaproteobacteria</taxon>
        <taxon>Vibrionales</taxon>
        <taxon>Vibrionaceae</taxon>
        <taxon>Vibrio</taxon>
    </lineage>
</organism>
<evidence type="ECO:0000256" key="2">
    <source>
        <dbReference type="ARBA" id="ARBA00022552"/>
    </source>
</evidence>
<dbReference type="Gene3D" id="2.40.50.140">
    <property type="entry name" value="Nucleic acid-binding proteins"/>
    <property type="match status" value="1"/>
</dbReference>
<dbReference type="GO" id="GO:0008168">
    <property type="term" value="F:methyltransferase activity"/>
    <property type="evidence" value="ECO:0007669"/>
    <property type="project" value="UniProtKB-KW"/>
</dbReference>
<evidence type="ECO:0000256" key="9">
    <source>
        <dbReference type="HAMAP-Rule" id="MF_01010"/>
    </source>
</evidence>
<evidence type="ECO:0000256" key="6">
    <source>
        <dbReference type="ARBA" id="ARBA00022723"/>
    </source>
</evidence>
<feature type="active site" evidence="11">
    <location>
        <position position="398"/>
    </location>
</feature>
<feature type="binding site" evidence="9">
    <location>
        <position position="351"/>
    </location>
    <ligand>
        <name>S-adenosyl-L-methionine</name>
        <dbReference type="ChEBI" id="CHEBI:59789"/>
    </ligand>
</feature>
<dbReference type="EC" id="2.1.1.190" evidence="9"/>
<dbReference type="Pfam" id="PF01938">
    <property type="entry name" value="TRAM"/>
    <property type="match status" value="1"/>
</dbReference>
<keyword evidence="6 9" id="KW-0479">Metal-binding</keyword>
<dbReference type="SUPFAM" id="SSF53335">
    <property type="entry name" value="S-adenosyl-L-methionine-dependent methyltransferases"/>
    <property type="match status" value="1"/>
</dbReference>
<comment type="caution">
    <text evidence="13">The sequence shown here is derived from an EMBL/GenBank/DDBJ whole genome shotgun (WGS) entry which is preliminary data.</text>
</comment>
<evidence type="ECO:0000256" key="10">
    <source>
        <dbReference type="PROSITE-ProRule" id="PRU01024"/>
    </source>
</evidence>
<feature type="binding site" evidence="9">
    <location>
        <position position="92"/>
    </location>
    <ligand>
        <name>[4Fe-4S] cluster</name>
        <dbReference type="ChEBI" id="CHEBI:49883"/>
    </ligand>
</feature>
<dbReference type="RefSeq" id="WP_237466881.1">
    <property type="nucleotide sequence ID" value="NZ_CAKLDI010000001.1"/>
</dbReference>
<evidence type="ECO:0000256" key="11">
    <source>
        <dbReference type="PROSITE-ProRule" id="PRU10015"/>
    </source>
</evidence>
<comment type="function">
    <text evidence="9">Catalyzes the formation of 5-methyl-uridine at position 1939 (m5U1939) in 23S rRNA.</text>
</comment>
<dbReference type="GO" id="GO:0032259">
    <property type="term" value="P:methylation"/>
    <property type="evidence" value="ECO:0007669"/>
    <property type="project" value="UniProtKB-KW"/>
</dbReference>
<dbReference type="InterPro" id="IPR001566">
    <property type="entry name" value="23S_rRNA_MeTrfase_RlmD"/>
</dbReference>
<reference evidence="13" key="1">
    <citation type="submission" date="2021-11" db="EMBL/GenBank/DDBJ databases">
        <authorList>
            <person name="Rodrigo-Torres L."/>
            <person name="Arahal R. D."/>
            <person name="Lucena T."/>
        </authorList>
    </citation>
    <scope>NUCLEOTIDE SEQUENCE</scope>
    <source>
        <strain evidence="13">CECT 7929</strain>
    </source>
</reference>
<dbReference type="InterPro" id="IPR030391">
    <property type="entry name" value="MeTrfase_TrmA_CS"/>
</dbReference>
<dbReference type="Proteomes" id="UP000838672">
    <property type="component" value="Unassembled WGS sequence"/>
</dbReference>
<evidence type="ECO:0000256" key="3">
    <source>
        <dbReference type="ARBA" id="ARBA00022603"/>
    </source>
</evidence>
<feature type="domain" description="TRAM" evidence="12">
    <location>
        <begin position="11"/>
        <end position="70"/>
    </location>
</feature>
<dbReference type="NCBIfam" id="NF009639">
    <property type="entry name" value="PRK13168.1"/>
    <property type="match status" value="1"/>
</dbReference>
<sequence length="442" mass="48791">MARFFKPTPRKKSVSQQHQTMQVERLDHQGVGIAHWQGKAVFIPGALAGESVLAQIIEDKRRYAQAKLIRILEPSADRVAPACPHYGRCGGCNLQHLPHDAQVAHKQQSLAQLMRQGGDAAAVAAQAQPVEGDCWHYRRSARLSIAPNHQGEYQLGFRARASKEVVVVDDCPVLAAELNALLPQLQALVAKHSQKRALGHIQLALLANGVQLSLRHQGPMKACDQALWLEFAKQHQLNFYFAESSKDYQCLLGHADHYEVAQCQIAVGPNDFMQVNAKVNSQMVAQALDWLALKSSDRVLDLFCGLGNFTLPLAKHVQQVIGVEGVEEMVLRARENAKAQGINNAQFYHADLSADVSKFDWAQQGVDKVLLDPARAGAREVMSQIITLAPTHIVYVSCHSATMARDSEALYAAGYRLVRLGMLDMFPHTGHLESMALFVRET</sequence>
<dbReference type="NCBIfam" id="TIGR00479">
    <property type="entry name" value="rumA"/>
    <property type="match status" value="1"/>
</dbReference>
<keyword evidence="4 9" id="KW-0808">Transferase</keyword>
<name>A0ABM8ZVJ4_9VIBR</name>
<keyword evidence="7 9" id="KW-0408">Iron</keyword>
<dbReference type="PANTHER" id="PTHR11061:SF49">
    <property type="entry name" value="23S RRNA (URACIL(1939)-C(5))-METHYLTRANSFERASE RLMD"/>
    <property type="match status" value="1"/>
</dbReference>
<keyword evidence="8 9" id="KW-0411">Iron-sulfur</keyword>
<feature type="binding site" evidence="9">
    <location>
        <position position="89"/>
    </location>
    <ligand>
        <name>[4Fe-4S] cluster</name>
        <dbReference type="ChEBI" id="CHEBI:49883"/>
    </ligand>
</feature>
<feature type="binding site" evidence="9 10">
    <location>
        <position position="303"/>
    </location>
    <ligand>
        <name>S-adenosyl-L-methionine</name>
        <dbReference type="ChEBI" id="CHEBI:59789"/>
    </ligand>
</feature>
<dbReference type="Pfam" id="PF05958">
    <property type="entry name" value="tRNA_U5-meth_tr"/>
    <property type="match status" value="1"/>
</dbReference>
<comment type="similarity">
    <text evidence="9">Belongs to the class I-like SAM-binding methyltransferase superfamily. RNA M5U methyltransferase family. RlmD subfamily.</text>
</comment>
<evidence type="ECO:0000256" key="8">
    <source>
        <dbReference type="ARBA" id="ARBA00023014"/>
    </source>
</evidence>
<evidence type="ECO:0000313" key="14">
    <source>
        <dbReference type="Proteomes" id="UP000838672"/>
    </source>
</evidence>
<feature type="binding site" evidence="9">
    <location>
        <position position="83"/>
    </location>
    <ligand>
        <name>[4Fe-4S] cluster</name>
        <dbReference type="ChEBI" id="CHEBI:49883"/>
    </ligand>
</feature>
<dbReference type="Gene3D" id="3.40.50.150">
    <property type="entry name" value="Vaccinia Virus protein VP39"/>
    <property type="match status" value="1"/>
</dbReference>
<dbReference type="HAMAP" id="MF_01010">
    <property type="entry name" value="23SrRNA_methyltr_RlmD"/>
    <property type="match status" value="1"/>
</dbReference>
<dbReference type="PROSITE" id="PS50926">
    <property type="entry name" value="TRAM"/>
    <property type="match status" value="1"/>
</dbReference>
<evidence type="ECO:0000256" key="1">
    <source>
        <dbReference type="ARBA" id="ARBA00022485"/>
    </source>
</evidence>
<dbReference type="InterPro" id="IPR002792">
    <property type="entry name" value="TRAM_dom"/>
</dbReference>
<protein>
    <recommendedName>
        <fullName evidence="9">23S rRNA (uracil(1939)-C(5))-methyltransferase RlmD</fullName>
        <ecNumber evidence="9">2.1.1.190</ecNumber>
    </recommendedName>
    <alternativeName>
        <fullName evidence="9">23S rRNA(m5U1939)-methyltransferase</fullName>
    </alternativeName>
</protein>
<feature type="active site" description="Nucleophile" evidence="9 10">
    <location>
        <position position="398"/>
    </location>
</feature>
<dbReference type="PROSITE" id="PS51687">
    <property type="entry name" value="SAM_MT_RNA_M5U"/>
    <property type="match status" value="1"/>
</dbReference>
<dbReference type="PROSITE" id="PS01231">
    <property type="entry name" value="TRMA_2"/>
    <property type="match status" value="1"/>
</dbReference>
<dbReference type="InterPro" id="IPR012340">
    <property type="entry name" value="NA-bd_OB-fold"/>
</dbReference>
<evidence type="ECO:0000256" key="4">
    <source>
        <dbReference type="ARBA" id="ARBA00022679"/>
    </source>
</evidence>
<dbReference type="Gene3D" id="2.40.50.1070">
    <property type="match status" value="1"/>
</dbReference>
<feature type="binding site" evidence="9 10">
    <location>
        <position position="324"/>
    </location>
    <ligand>
        <name>S-adenosyl-L-methionine</name>
        <dbReference type="ChEBI" id="CHEBI:59789"/>
    </ligand>
</feature>
<feature type="binding site" evidence="9">
    <location>
        <position position="308"/>
    </location>
    <ligand>
        <name>S-adenosyl-L-methionine</name>
        <dbReference type="ChEBI" id="CHEBI:59789"/>
    </ligand>
</feature>
<accession>A0ABM8ZVJ4</accession>
<dbReference type="CDD" id="cd02440">
    <property type="entry name" value="AdoMet_MTases"/>
    <property type="match status" value="1"/>
</dbReference>
<feature type="binding site" evidence="9 10">
    <location>
        <position position="274"/>
    </location>
    <ligand>
        <name>S-adenosyl-L-methionine</name>
        <dbReference type="ChEBI" id="CHEBI:59789"/>
    </ligand>
</feature>
<comment type="catalytic activity">
    <reaction evidence="9">
        <text>uridine(1939) in 23S rRNA + S-adenosyl-L-methionine = 5-methyluridine(1939) in 23S rRNA + S-adenosyl-L-homocysteine + H(+)</text>
        <dbReference type="Rhea" id="RHEA:42908"/>
        <dbReference type="Rhea" id="RHEA-COMP:10278"/>
        <dbReference type="Rhea" id="RHEA-COMP:10279"/>
        <dbReference type="ChEBI" id="CHEBI:15378"/>
        <dbReference type="ChEBI" id="CHEBI:57856"/>
        <dbReference type="ChEBI" id="CHEBI:59789"/>
        <dbReference type="ChEBI" id="CHEBI:65315"/>
        <dbReference type="ChEBI" id="CHEBI:74447"/>
        <dbReference type="EC" id="2.1.1.190"/>
    </reaction>
</comment>
<dbReference type="InterPro" id="IPR029063">
    <property type="entry name" value="SAM-dependent_MTases_sf"/>
</dbReference>
<keyword evidence="5 9" id="KW-0949">S-adenosyl-L-methionine</keyword>
<gene>
    <name evidence="9 13" type="primary">rlmD</name>
    <name evidence="13" type="ORF">VST7929_02290</name>
</gene>